<comment type="similarity">
    <text evidence="2">Belongs to the tyrosyl-DNA phosphodiesterase family.</text>
</comment>
<keyword evidence="5" id="KW-0378">Hydrolase</keyword>
<feature type="binding site" evidence="10">
    <location>
        <position position="243"/>
    </location>
    <ligand>
        <name>substrate</name>
    </ligand>
</feature>
<evidence type="ECO:0000256" key="4">
    <source>
        <dbReference type="ARBA" id="ARBA00022763"/>
    </source>
</evidence>
<dbReference type="GO" id="GO:0004527">
    <property type="term" value="F:exonuclease activity"/>
    <property type="evidence" value="ECO:0007669"/>
    <property type="project" value="UniProtKB-KW"/>
</dbReference>
<keyword evidence="8" id="KW-0539">Nucleus</keyword>
<keyword evidence="7" id="KW-0234">DNA repair</keyword>
<feature type="region of interest" description="Disordered" evidence="12">
    <location>
        <begin position="1"/>
        <end position="80"/>
    </location>
</feature>
<keyword evidence="14" id="KW-1185">Reference proteome</keyword>
<feature type="compositionally biased region" description="Basic and acidic residues" evidence="12">
    <location>
        <begin position="48"/>
        <end position="73"/>
    </location>
</feature>
<name>A0A0D1YZ25_9PEZI</name>
<dbReference type="InterPro" id="IPR010347">
    <property type="entry name" value="Tdp1"/>
</dbReference>
<feature type="region of interest" description="Disordered" evidence="12">
    <location>
        <begin position="93"/>
        <end position="132"/>
    </location>
</feature>
<evidence type="ECO:0000256" key="9">
    <source>
        <dbReference type="PIRSR" id="PIRSR610347-1"/>
    </source>
</evidence>
<dbReference type="PANTHER" id="PTHR12415:SF0">
    <property type="entry name" value="TYROSYL-DNA PHOSPHODIESTERASE 1"/>
    <property type="match status" value="1"/>
</dbReference>
<dbReference type="GO" id="GO:0006281">
    <property type="term" value="P:DNA repair"/>
    <property type="evidence" value="ECO:0007669"/>
    <property type="project" value="UniProtKB-KW"/>
</dbReference>
<dbReference type="PANTHER" id="PTHR12415">
    <property type="entry name" value="TYROSYL-DNA PHOSPHODIESTERASE 1"/>
    <property type="match status" value="1"/>
</dbReference>
<evidence type="ECO:0000256" key="6">
    <source>
        <dbReference type="ARBA" id="ARBA00022839"/>
    </source>
</evidence>
<dbReference type="GO" id="GO:0003697">
    <property type="term" value="F:single-stranded DNA binding"/>
    <property type="evidence" value="ECO:0007669"/>
    <property type="project" value="TreeGrafter"/>
</dbReference>
<dbReference type="GO" id="GO:0005634">
    <property type="term" value="C:nucleus"/>
    <property type="evidence" value="ECO:0007669"/>
    <property type="project" value="UniProtKB-SubCell"/>
</dbReference>
<evidence type="ECO:0000256" key="3">
    <source>
        <dbReference type="ARBA" id="ARBA00022722"/>
    </source>
</evidence>
<dbReference type="HOGENOM" id="CLU_010413_2_0_1"/>
<feature type="active site" description="Nucleophile" evidence="9">
    <location>
        <position position="241"/>
    </location>
</feature>
<dbReference type="VEuPathDB" id="FungiDB:PV09_03136"/>
<feature type="active site" description="Proton donor/acceptor" evidence="9">
    <location>
        <position position="506"/>
    </location>
</feature>
<proteinExistence type="inferred from homology"/>
<protein>
    <submittedName>
        <fullName evidence="13">Uncharacterized protein</fullName>
    </submittedName>
</protein>
<keyword evidence="6" id="KW-0269">Exonuclease</keyword>
<dbReference type="Gene3D" id="3.30.870.10">
    <property type="entry name" value="Endonuclease Chain A"/>
    <property type="match status" value="2"/>
</dbReference>
<dbReference type="FunFam" id="3.30.870.10:FF:000038">
    <property type="entry name" value="Probable tyrosyl-DNA phosphodiesterase"/>
    <property type="match status" value="1"/>
</dbReference>
<dbReference type="AlphaFoldDB" id="A0A0D1YZ25"/>
<organism evidence="13 14">
    <name type="scientific">Verruconis gallopava</name>
    <dbReference type="NCBI Taxonomy" id="253628"/>
    <lineage>
        <taxon>Eukaryota</taxon>
        <taxon>Fungi</taxon>
        <taxon>Dikarya</taxon>
        <taxon>Ascomycota</taxon>
        <taxon>Pezizomycotina</taxon>
        <taxon>Dothideomycetes</taxon>
        <taxon>Pleosporomycetidae</taxon>
        <taxon>Venturiales</taxon>
        <taxon>Sympoventuriaceae</taxon>
        <taxon>Verruconis</taxon>
    </lineage>
</organism>
<evidence type="ECO:0000256" key="8">
    <source>
        <dbReference type="ARBA" id="ARBA00023242"/>
    </source>
</evidence>
<evidence type="ECO:0000256" key="1">
    <source>
        <dbReference type="ARBA" id="ARBA00004123"/>
    </source>
</evidence>
<dbReference type="OrthoDB" id="47785at2759"/>
<accession>A0A0D1YZ25</accession>
<evidence type="ECO:0000256" key="10">
    <source>
        <dbReference type="PIRSR" id="PIRSR610347-2"/>
    </source>
</evidence>
<keyword evidence="3" id="KW-0540">Nuclease</keyword>
<feature type="site" description="Interaction with DNA" evidence="11">
    <location>
        <position position="532"/>
    </location>
</feature>
<evidence type="ECO:0000256" key="12">
    <source>
        <dbReference type="SAM" id="MobiDB-lite"/>
    </source>
</evidence>
<comment type="subcellular location">
    <subcellularLocation>
        <location evidence="1">Nucleus</location>
    </subcellularLocation>
</comment>
<dbReference type="GO" id="GO:0003690">
    <property type="term" value="F:double-stranded DNA binding"/>
    <property type="evidence" value="ECO:0007669"/>
    <property type="project" value="TreeGrafter"/>
</dbReference>
<dbReference type="CDD" id="cd09123">
    <property type="entry name" value="PLDc_Tdp1_2"/>
    <property type="match status" value="1"/>
</dbReference>
<dbReference type="Proteomes" id="UP000053259">
    <property type="component" value="Unassembled WGS sequence"/>
</dbReference>
<sequence>MPIRRSLKRRRVDDGSGTIAESNDGERSASPLMSLQREVSPPPAKTVAEQRRTALGDEPKDRAKDEGAKERESSSAATKFMPTWTWPAVLATDKPGKVAKAPSESKTGPAETSRSEEQGRPTPRGGQNPRAKLIASPIQLTRIRDLPPSHNVDTVSLRDILGHPLLKECWQFNYLHSIPWILEHFDADVRNLVSLKVVHGFWRNDDGRKQSLQEQADAAVRSGARVQLVAAHMPEMFGTHHTKMMILFRHDDLAMVVIHTANMIEQDWTNLTQAVWRSPWLPLLTHDGGHERDDDDKGEAEAEDEAYEIGTGQRFKADLVRYLKAYESRTRTLVRELRRYDFSSVKAALVASAPSKASLDGVQATKTTAFGWPGLKQILSRIPAGVTAARNTPVVNVQVSSIATLTEKWIHNLQDVLAAHAKPPSADRSTAKPKYHIIFPTAAEIRNSLDGYASGASIHMKLKSAAQQKQLQLLRPMLCHWDGPGHDAGAATGAAREAFRSRAAPHIKTYVRFRDSACSEIDWAMVTSANLSQQAWGATQDKDGLVRISSYELGVVVWPDLFRDDDGGKVMMVPTFGKDTPAHDAARDDVRGVVGFRMPYSLPLVPYRKEEVPWCNSDTHAEPDWMGVVWNTSEGQM</sequence>
<evidence type="ECO:0000313" key="13">
    <source>
        <dbReference type="EMBL" id="KIW05947.1"/>
    </source>
</evidence>
<evidence type="ECO:0000256" key="5">
    <source>
        <dbReference type="ARBA" id="ARBA00022801"/>
    </source>
</evidence>
<evidence type="ECO:0000256" key="2">
    <source>
        <dbReference type="ARBA" id="ARBA00010205"/>
    </source>
</evidence>
<dbReference type="InParanoid" id="A0A0D1YZ25"/>
<evidence type="ECO:0000256" key="11">
    <source>
        <dbReference type="PIRSR" id="PIRSR610347-3"/>
    </source>
</evidence>
<reference evidence="13 14" key="1">
    <citation type="submission" date="2015-01" db="EMBL/GenBank/DDBJ databases">
        <title>The Genome Sequence of Ochroconis gallopava CBS43764.</title>
        <authorList>
            <consortium name="The Broad Institute Genomics Platform"/>
            <person name="Cuomo C."/>
            <person name="de Hoog S."/>
            <person name="Gorbushina A."/>
            <person name="Stielow B."/>
            <person name="Teixiera M."/>
            <person name="Abouelleil A."/>
            <person name="Chapman S.B."/>
            <person name="Priest M."/>
            <person name="Young S.K."/>
            <person name="Wortman J."/>
            <person name="Nusbaum C."/>
            <person name="Birren B."/>
        </authorList>
    </citation>
    <scope>NUCLEOTIDE SEQUENCE [LARGE SCALE GENOMIC DNA]</scope>
    <source>
        <strain evidence="13 14">CBS 43764</strain>
    </source>
</reference>
<feature type="binding site" evidence="10">
    <location>
        <position position="508"/>
    </location>
    <ligand>
        <name>substrate</name>
    </ligand>
</feature>
<dbReference type="Pfam" id="PF06087">
    <property type="entry name" value="Tyr-DNA_phospho"/>
    <property type="match status" value="1"/>
</dbReference>
<evidence type="ECO:0000256" key="7">
    <source>
        <dbReference type="ARBA" id="ARBA00023204"/>
    </source>
</evidence>
<gene>
    <name evidence="13" type="ORF">PV09_03136</name>
</gene>
<keyword evidence="4" id="KW-0227">DNA damage</keyword>
<feature type="compositionally biased region" description="Basic residues" evidence="12">
    <location>
        <begin position="1"/>
        <end position="10"/>
    </location>
</feature>
<dbReference type="GO" id="GO:0017005">
    <property type="term" value="F:3'-tyrosyl-DNA phosphodiesterase activity"/>
    <property type="evidence" value="ECO:0007669"/>
    <property type="project" value="TreeGrafter"/>
</dbReference>
<dbReference type="STRING" id="253628.A0A0D1YZ25"/>
<dbReference type="SUPFAM" id="SSF56024">
    <property type="entry name" value="Phospholipase D/nuclease"/>
    <property type="match status" value="2"/>
</dbReference>
<dbReference type="RefSeq" id="XP_016215816.1">
    <property type="nucleotide sequence ID" value="XM_016356293.1"/>
</dbReference>
<dbReference type="GeneID" id="27311109"/>
<dbReference type="FunCoup" id="A0A0D1YZ25">
    <property type="interactions" value="454"/>
</dbReference>
<dbReference type="EMBL" id="KN847536">
    <property type="protein sequence ID" value="KIW05947.1"/>
    <property type="molecule type" value="Genomic_DNA"/>
</dbReference>
<evidence type="ECO:0000313" key="14">
    <source>
        <dbReference type="Proteomes" id="UP000053259"/>
    </source>
</evidence>